<evidence type="ECO:0000259" key="2">
    <source>
        <dbReference type="PROSITE" id="PS50076"/>
    </source>
</evidence>
<dbReference type="Gene3D" id="1.25.40.10">
    <property type="entry name" value="Tetratricopeptide repeat domain"/>
    <property type="match status" value="3"/>
</dbReference>
<dbReference type="PRINTS" id="PR00625">
    <property type="entry name" value="JDOMAIN"/>
</dbReference>
<name>A0AAN8VDA8_9MAGN</name>
<sequence>MSATLLDSSVPSTMSRQQGQVPPCPPLFSFNFGDQTNAVYSSNPNPNLNENSSGYRNSNPSSSVFGFSAMPISRMGAEKAALNSSSSSSSSSGLSKPRLVKVRKQSDSHHRRPARVSNLSFNPKFSSVSYASDLGSSNAGEFSFRKSGDEGFVFGKGGSCENAEKEILDEMGKLRIEAEKEAGRVNLNSVAGSVPAFDESAVGQLPEKIRNLKMESSQDGQNLKTSGDAECRFSADGKTNARAEFNANVNVSASAKNIFASQLPNEMQKSSIKSANPYGSVFGSKEADSARISENIENLNIGADSNIELDHMKSNKSGFMVGESGGNLLSTEMGRLNIKTMREEVSSGRAEKVDYPRVFVKEQQGDLGTKNFNAEGQPNPSRFTFVQNVQDKNLSGGQLTPDETMEGRFSFTSKCDGPVTSHIDFKTLKPKVDLFTSMKQRLDFRTKRETIKDAKLKKRSDKWRQTTQVQPWLGQDSFVRETSSQENTGPSDCYSPIDVSTYREMMTDNQCSRETFVASDESFHFVKEEASTVACPPVFAGATDEDLAAATARLDVCDGDVIFRETEEDTDKGFDGDTGAQLSARDSDSSGKPESFGSLSDQENKVACTTSSTGDAEASSHCSMERQGNEDRIEFHPASTSDDVDGTNFTFTTASFAQGPLSPATRHAKKKNRLKIGQDLHTSTLNAKIPYESSSVRFFPVAGTTATLGRSNRADKSTSSKGMHEAEAQKEKEIKQESASTSPVSIAVQEACEKWRLRGNQAYAIGDLSKAEDFYTQGVNSVSQGETSRSCLRAVMLCYSNRAATQMSLGRMREALEDCMMAVSIDPNFLRVQVRAANCYLALGEVEDASRIFKKCLRSGSDVCVDRKIVVEASAGLQKAQVTLATRALTQMLTQLAYLLARSAIKEETENSCTQLATQFVPYLEKVSECLARCAELLQWKTSVAAENALELIAEALEISSYSEKLLKMKAEALFLLQKYEAVIQLCEQISSTESSPSLSHNDGELADGSQIDKRSHFKLWKWHLIIKSYFYLGRLEEALSLISKQDQSRTESKTLESSIPLITTIRELLHHKIEVAPPVCKLIDMDSQHMAAGNEAFAAGRYADAFEHYTAALSSNADSHPFAAKCFCNRAAAFQALGQILDAIADCSLSIALDGSYSKVCFLKLFICVIHRYHPAISRRATLFEMIRDYRQAATDLQRLVALLTKQGDEMGVKQAQLRLSSMEDEARREIPLDMYLILGVEPSATASDIRKAYRKAALRHHPDKAGQSLARNENGDDGIWKEIAEEVHKDTDKLFKMIGEAYAILSDTGKRSHYDLEELRNVQRKGGGSSTSRTQTDVYDYHYERSGSRRSWREVCRSYGGSQSRGSEASRSCKYS</sequence>
<evidence type="ECO:0000256" key="1">
    <source>
        <dbReference type="SAM" id="MobiDB-lite"/>
    </source>
</evidence>
<feature type="compositionally biased region" description="Basic and acidic residues" evidence="1">
    <location>
        <begin position="712"/>
        <end position="736"/>
    </location>
</feature>
<feature type="compositionally biased region" description="Polar residues" evidence="1">
    <location>
        <begin position="1"/>
        <end position="20"/>
    </location>
</feature>
<evidence type="ECO:0000313" key="3">
    <source>
        <dbReference type="EMBL" id="KAK6925573.1"/>
    </source>
</evidence>
<proteinExistence type="predicted"/>
<dbReference type="PANTHER" id="PTHR45181">
    <property type="entry name" value="HEAT SHOCK PROTEIN DNAJ WITH TETRATRICOPEPTIDE REPEAT-CONTAINING PROTEIN"/>
    <property type="match status" value="1"/>
</dbReference>
<dbReference type="PROSITE" id="PS50076">
    <property type="entry name" value="DNAJ_2"/>
    <property type="match status" value="1"/>
</dbReference>
<feature type="region of interest" description="Disordered" evidence="1">
    <location>
        <begin position="38"/>
        <end position="57"/>
    </location>
</feature>
<feature type="region of interest" description="Disordered" evidence="1">
    <location>
        <begin position="708"/>
        <end position="741"/>
    </location>
</feature>
<feature type="region of interest" description="Disordered" evidence="1">
    <location>
        <begin position="1"/>
        <end position="29"/>
    </location>
</feature>
<dbReference type="PROSITE" id="PS00636">
    <property type="entry name" value="DNAJ_1"/>
    <property type="match status" value="1"/>
</dbReference>
<protein>
    <submittedName>
        <fullName evidence="3">DnaJ domain</fullName>
    </submittedName>
</protein>
<feature type="compositionally biased region" description="Polar residues" evidence="1">
    <location>
        <begin position="597"/>
        <end position="614"/>
    </location>
</feature>
<gene>
    <name evidence="3" type="ORF">RJ641_007292</name>
</gene>
<dbReference type="InterPro" id="IPR018253">
    <property type="entry name" value="DnaJ_domain_CS"/>
</dbReference>
<feature type="compositionally biased region" description="Low complexity" evidence="1">
    <location>
        <begin position="41"/>
        <end position="57"/>
    </location>
</feature>
<keyword evidence="4" id="KW-1185">Reference proteome</keyword>
<dbReference type="InterPro" id="IPR019734">
    <property type="entry name" value="TPR_rpt"/>
</dbReference>
<dbReference type="Gene3D" id="1.10.287.110">
    <property type="entry name" value="DnaJ domain"/>
    <property type="match status" value="1"/>
</dbReference>
<dbReference type="SMART" id="SM00028">
    <property type="entry name" value="TPR"/>
    <property type="match status" value="7"/>
</dbReference>
<dbReference type="SUPFAM" id="SSF48452">
    <property type="entry name" value="TPR-like"/>
    <property type="match status" value="2"/>
</dbReference>
<dbReference type="SUPFAM" id="SSF46565">
    <property type="entry name" value="Chaperone J-domain"/>
    <property type="match status" value="1"/>
</dbReference>
<dbReference type="InterPro" id="IPR036869">
    <property type="entry name" value="J_dom_sf"/>
</dbReference>
<organism evidence="3 4">
    <name type="scientific">Dillenia turbinata</name>
    <dbReference type="NCBI Taxonomy" id="194707"/>
    <lineage>
        <taxon>Eukaryota</taxon>
        <taxon>Viridiplantae</taxon>
        <taxon>Streptophyta</taxon>
        <taxon>Embryophyta</taxon>
        <taxon>Tracheophyta</taxon>
        <taxon>Spermatophyta</taxon>
        <taxon>Magnoliopsida</taxon>
        <taxon>eudicotyledons</taxon>
        <taxon>Gunneridae</taxon>
        <taxon>Pentapetalae</taxon>
        <taxon>Dilleniales</taxon>
        <taxon>Dilleniaceae</taxon>
        <taxon>Dillenia</taxon>
    </lineage>
</organism>
<dbReference type="SMART" id="SM00271">
    <property type="entry name" value="DnaJ"/>
    <property type="match status" value="1"/>
</dbReference>
<feature type="domain" description="J" evidence="2">
    <location>
        <begin position="1235"/>
        <end position="1320"/>
    </location>
</feature>
<reference evidence="3 4" key="1">
    <citation type="submission" date="2023-12" db="EMBL/GenBank/DDBJ databases">
        <title>A high-quality genome assembly for Dillenia turbinata (Dilleniales).</title>
        <authorList>
            <person name="Chanderbali A."/>
        </authorList>
    </citation>
    <scope>NUCLEOTIDE SEQUENCE [LARGE SCALE GENOMIC DNA]</scope>
    <source>
        <strain evidence="3">LSX21</strain>
        <tissue evidence="3">Leaf</tissue>
    </source>
</reference>
<dbReference type="InterPro" id="IPR001623">
    <property type="entry name" value="DnaJ_domain"/>
</dbReference>
<feature type="region of interest" description="Disordered" evidence="1">
    <location>
        <begin position="80"/>
        <end position="118"/>
    </location>
</feature>
<dbReference type="CDD" id="cd06257">
    <property type="entry name" value="DnaJ"/>
    <property type="match status" value="1"/>
</dbReference>
<accession>A0AAN8VDA8</accession>
<feature type="compositionally biased region" description="Basic residues" evidence="1">
    <location>
        <begin position="98"/>
        <end position="114"/>
    </location>
</feature>
<comment type="caution">
    <text evidence="3">The sequence shown here is derived from an EMBL/GenBank/DDBJ whole genome shotgun (WGS) entry which is preliminary data.</text>
</comment>
<dbReference type="Pfam" id="PF00226">
    <property type="entry name" value="DnaJ"/>
    <property type="match status" value="1"/>
</dbReference>
<dbReference type="InterPro" id="IPR011990">
    <property type="entry name" value="TPR-like_helical_dom_sf"/>
</dbReference>
<dbReference type="EMBL" id="JBAMMX010000015">
    <property type="protein sequence ID" value="KAK6925573.1"/>
    <property type="molecule type" value="Genomic_DNA"/>
</dbReference>
<evidence type="ECO:0000313" key="4">
    <source>
        <dbReference type="Proteomes" id="UP001370490"/>
    </source>
</evidence>
<dbReference type="PANTHER" id="PTHR45181:SF4">
    <property type="entry name" value="HEAT SHOCK PROTEIN DNAJ WITH TETRATRICOPEPTIDE REPEAT-CONTAINING PROTEIN"/>
    <property type="match status" value="1"/>
</dbReference>
<feature type="region of interest" description="Disordered" evidence="1">
    <location>
        <begin position="568"/>
        <end position="628"/>
    </location>
</feature>
<dbReference type="Proteomes" id="UP001370490">
    <property type="component" value="Unassembled WGS sequence"/>
</dbReference>